<name>A0A840I9D6_9ACTN</name>
<dbReference type="RefSeq" id="WP_183339678.1">
    <property type="nucleotide sequence ID" value="NZ_JACHNU010000001.1"/>
</dbReference>
<keyword evidence="15" id="KW-1185">Reference proteome</keyword>
<dbReference type="GO" id="GO:0051539">
    <property type="term" value="F:4 iron, 4 sulfur cluster binding"/>
    <property type="evidence" value="ECO:0007669"/>
    <property type="project" value="UniProtKB-KW"/>
</dbReference>
<evidence type="ECO:0000256" key="2">
    <source>
        <dbReference type="ARBA" id="ARBA00012353"/>
    </source>
</evidence>
<keyword evidence="6" id="KW-0883">Thioether bond</keyword>
<dbReference type="GO" id="GO:0046872">
    <property type="term" value="F:metal ion binding"/>
    <property type="evidence" value="ECO:0007669"/>
    <property type="project" value="UniProtKB-KW"/>
</dbReference>
<feature type="domain" description="Nitrite/sulphite reductase 4Fe-4S" evidence="12">
    <location>
        <begin position="427"/>
        <end position="574"/>
    </location>
</feature>
<gene>
    <name evidence="14" type="ORF">BDZ31_001049</name>
</gene>
<dbReference type="InterPro" id="IPR036136">
    <property type="entry name" value="Nit/Sulf_reduc_fer-like_dom_sf"/>
</dbReference>
<evidence type="ECO:0000313" key="14">
    <source>
        <dbReference type="EMBL" id="MBB4661476.1"/>
    </source>
</evidence>
<evidence type="ECO:0000256" key="6">
    <source>
        <dbReference type="ARBA" id="ARBA00022784"/>
    </source>
</evidence>
<evidence type="ECO:0000256" key="8">
    <source>
        <dbReference type="ARBA" id="ARBA00023004"/>
    </source>
</evidence>
<evidence type="ECO:0000313" key="15">
    <source>
        <dbReference type="Proteomes" id="UP000585272"/>
    </source>
</evidence>
<dbReference type="SUPFAM" id="SSF55124">
    <property type="entry name" value="Nitrite/Sulfite reductase N-terminal domain-like"/>
    <property type="match status" value="2"/>
</dbReference>
<dbReference type="InterPro" id="IPR045854">
    <property type="entry name" value="NO2/SO3_Rdtase_4Fe4S_sf"/>
</dbReference>
<keyword evidence="4" id="KW-0349">Heme</keyword>
<protein>
    <recommendedName>
        <fullName evidence="2">assimilatory sulfite reductase (ferredoxin)</fullName>
        <ecNumber evidence="2">1.8.7.1</ecNumber>
    </recommendedName>
</protein>
<dbReference type="PRINTS" id="PR00397">
    <property type="entry name" value="SIROHAEM"/>
</dbReference>
<feature type="domain" description="Nitrite/Sulfite reductase ferredoxin-like" evidence="13">
    <location>
        <begin position="70"/>
        <end position="137"/>
    </location>
</feature>
<sequence length="610" mass="68686">MEPSSVSEKSTRPGKLGSIDNPEVVQDVPGHVIPILEREFDDFDTESQRFLRGAYPEDQFIGFRLRQGVYGQRQPNVQMIRVKLPWGGVTPEQMEMFADVIERYVPLRKGHVTTRQNIQMHHVPLDDAAKLIRDISAVGLSSREGCGNTIRNVTGDPWAGVCADELFDTTPWAGAYVRYFVRHPTTQLMPRKVKTAFEGSPTADRSITGIHDIAFIARIEDGVKGFEVRVGGGTSIMPRVAPTLFEFVRAEDGEYLKVAEAVFRIFDRQEWLRKNRARARLKVFVDKFGIDELRSQVEEELKGDWVHERDFDPMQRLFVHDEEANAPALQPAYGTPNGDLSEFEHYVSTNVRAQRQAGFSTVEIKIERGDLTPEQFRGLAAIMRDFSGGYARTTVQQNIVLRWVRDEALYDVWTRLKALDLGEAGVDEITDVVSCPGTDSCKLGITSSMGLNEAVKDRLVAMRIDDPLTRRIHIKMSGCPNGCSQHHIANIGFYGASIKVGDKTIPASIPHIGGTYEGGEVGYGARLKVRLPSKRVPEAVERWIRFYESDRTDGEEFNAFAERVGTRAFEELVRDLAMPAEFNLENMNLFIDWNKNIPFEVVRGEGECAV</sequence>
<feature type="region of interest" description="Disordered" evidence="11">
    <location>
        <begin position="1"/>
        <end position="22"/>
    </location>
</feature>
<keyword evidence="5" id="KW-0479">Metal-binding</keyword>
<comment type="caution">
    <text evidence="14">The sequence shown here is derived from an EMBL/GenBank/DDBJ whole genome shotgun (WGS) entry which is preliminary data.</text>
</comment>
<dbReference type="Pfam" id="PF03460">
    <property type="entry name" value="NIR_SIR_ferr"/>
    <property type="match status" value="2"/>
</dbReference>
<evidence type="ECO:0000256" key="4">
    <source>
        <dbReference type="ARBA" id="ARBA00022617"/>
    </source>
</evidence>
<dbReference type="AlphaFoldDB" id="A0A840I9D6"/>
<dbReference type="InterPro" id="IPR051329">
    <property type="entry name" value="NIR_SIR_4Fe-4S"/>
</dbReference>
<accession>A0A840I9D6</accession>
<keyword evidence="8" id="KW-0408">Iron</keyword>
<dbReference type="EMBL" id="JACHNU010000001">
    <property type="protein sequence ID" value="MBB4661476.1"/>
    <property type="molecule type" value="Genomic_DNA"/>
</dbReference>
<dbReference type="GO" id="GO:0020037">
    <property type="term" value="F:heme binding"/>
    <property type="evidence" value="ECO:0007669"/>
    <property type="project" value="InterPro"/>
</dbReference>
<feature type="domain" description="Nitrite/sulphite reductase 4Fe-4S" evidence="12">
    <location>
        <begin position="146"/>
        <end position="302"/>
    </location>
</feature>
<dbReference type="InterPro" id="IPR006067">
    <property type="entry name" value="NO2/SO3_Rdtase_4Fe4S_dom"/>
</dbReference>
<dbReference type="Proteomes" id="UP000585272">
    <property type="component" value="Unassembled WGS sequence"/>
</dbReference>
<proteinExistence type="predicted"/>
<dbReference type="PANTHER" id="PTHR32439">
    <property type="entry name" value="FERREDOXIN--NITRITE REDUCTASE, CHLOROPLASTIC"/>
    <property type="match status" value="1"/>
</dbReference>
<evidence type="ECO:0000259" key="13">
    <source>
        <dbReference type="Pfam" id="PF03460"/>
    </source>
</evidence>
<comment type="function">
    <text evidence="1">Catalyzes the reduction of sulfite to sulfide, a step in the biosynthesis of sulfur-containing amino acids and cofactors.</text>
</comment>
<dbReference type="GO" id="GO:0050311">
    <property type="term" value="F:sulfite reductase (ferredoxin) activity"/>
    <property type="evidence" value="ECO:0007669"/>
    <property type="project" value="UniProtKB-EC"/>
</dbReference>
<organism evidence="14 15">
    <name type="scientific">Conexibacter arvalis</name>
    <dbReference type="NCBI Taxonomy" id="912552"/>
    <lineage>
        <taxon>Bacteria</taxon>
        <taxon>Bacillati</taxon>
        <taxon>Actinomycetota</taxon>
        <taxon>Thermoleophilia</taxon>
        <taxon>Solirubrobacterales</taxon>
        <taxon>Conexibacteraceae</taxon>
        <taxon>Conexibacter</taxon>
    </lineage>
</organism>
<evidence type="ECO:0000256" key="11">
    <source>
        <dbReference type="SAM" id="MobiDB-lite"/>
    </source>
</evidence>
<comment type="catalytic activity">
    <reaction evidence="10">
        <text>hydrogen sulfide + 6 oxidized [2Fe-2S]-[ferredoxin] + 3 H2O = sulfite + 6 reduced [2Fe-2S]-[ferredoxin] + 7 H(+)</text>
        <dbReference type="Rhea" id="RHEA:23132"/>
        <dbReference type="Rhea" id="RHEA-COMP:10000"/>
        <dbReference type="Rhea" id="RHEA-COMP:10001"/>
        <dbReference type="ChEBI" id="CHEBI:15377"/>
        <dbReference type="ChEBI" id="CHEBI:15378"/>
        <dbReference type="ChEBI" id="CHEBI:17359"/>
        <dbReference type="ChEBI" id="CHEBI:29919"/>
        <dbReference type="ChEBI" id="CHEBI:33737"/>
        <dbReference type="ChEBI" id="CHEBI:33738"/>
        <dbReference type="EC" id="1.8.7.1"/>
    </reaction>
</comment>
<dbReference type="InterPro" id="IPR006066">
    <property type="entry name" value="NO2/SO3_Rdtase_FeS/sirohaem_BS"/>
</dbReference>
<dbReference type="EC" id="1.8.7.1" evidence="2"/>
<evidence type="ECO:0000256" key="1">
    <source>
        <dbReference type="ARBA" id="ARBA00003247"/>
    </source>
</evidence>
<evidence type="ECO:0000256" key="9">
    <source>
        <dbReference type="ARBA" id="ARBA00023014"/>
    </source>
</evidence>
<keyword evidence="7" id="KW-0560">Oxidoreductase</keyword>
<evidence type="ECO:0000256" key="3">
    <source>
        <dbReference type="ARBA" id="ARBA00022485"/>
    </source>
</evidence>
<evidence type="ECO:0000256" key="5">
    <source>
        <dbReference type="ARBA" id="ARBA00022723"/>
    </source>
</evidence>
<dbReference type="Gene3D" id="3.30.413.10">
    <property type="entry name" value="Sulfite Reductase Hemoprotein, domain 1"/>
    <property type="match status" value="2"/>
</dbReference>
<evidence type="ECO:0000256" key="10">
    <source>
        <dbReference type="ARBA" id="ARBA00049518"/>
    </source>
</evidence>
<reference evidence="14 15" key="1">
    <citation type="submission" date="2020-08" db="EMBL/GenBank/DDBJ databases">
        <title>Genomic Encyclopedia of Archaeal and Bacterial Type Strains, Phase II (KMG-II): from individual species to whole genera.</title>
        <authorList>
            <person name="Goeker M."/>
        </authorList>
    </citation>
    <scope>NUCLEOTIDE SEQUENCE [LARGE SCALE GENOMIC DNA]</scope>
    <source>
        <strain evidence="14 15">DSM 23288</strain>
    </source>
</reference>
<dbReference type="SUPFAM" id="SSF56014">
    <property type="entry name" value="Nitrite and sulphite reductase 4Fe-4S domain-like"/>
    <property type="match status" value="2"/>
</dbReference>
<evidence type="ECO:0000259" key="12">
    <source>
        <dbReference type="Pfam" id="PF01077"/>
    </source>
</evidence>
<dbReference type="InterPro" id="IPR005117">
    <property type="entry name" value="NiRdtase/SiRdtase_haem-b_fer"/>
</dbReference>
<feature type="domain" description="Nitrite/Sulfite reductase ferredoxin-like" evidence="13">
    <location>
        <begin position="353"/>
        <end position="418"/>
    </location>
</feature>
<evidence type="ECO:0000256" key="7">
    <source>
        <dbReference type="ARBA" id="ARBA00023002"/>
    </source>
</evidence>
<keyword evidence="9" id="KW-0411">Iron-sulfur</keyword>
<dbReference type="Pfam" id="PF01077">
    <property type="entry name" value="NIR_SIR"/>
    <property type="match status" value="2"/>
</dbReference>
<keyword evidence="3" id="KW-0004">4Fe-4S</keyword>
<dbReference type="PANTHER" id="PTHR32439:SF9">
    <property type="entry name" value="BLR3264 PROTEIN"/>
    <property type="match status" value="1"/>
</dbReference>
<dbReference type="Gene3D" id="3.90.480.10">
    <property type="entry name" value="Sulfite Reductase Hemoprotein,Domain 2"/>
    <property type="match status" value="1"/>
</dbReference>